<dbReference type="InterPro" id="IPR012334">
    <property type="entry name" value="Pectin_lyas_fold"/>
</dbReference>
<dbReference type="EMBL" id="BARS01002103">
    <property type="protein sequence ID" value="GAF81176.1"/>
    <property type="molecule type" value="Genomic_DNA"/>
</dbReference>
<organism evidence="2">
    <name type="scientific">marine sediment metagenome</name>
    <dbReference type="NCBI Taxonomy" id="412755"/>
    <lineage>
        <taxon>unclassified sequences</taxon>
        <taxon>metagenomes</taxon>
        <taxon>ecological metagenomes</taxon>
    </lineage>
</organism>
<sequence>NFIQESNYGIKLSSSDNSLIYHNKLNSNSLGINVDNDNYLNMIVNNSLRLNSFGIFLGTDNLDNLFYNNSILDCSQYGVVVDTNTNVDNYFQRNNFTGNGYNARDEGVNNKWDDGGIGNYWDDYTGIDANGDGIGEIPYDIAGVARSTDYFPLWPKVGPDFYAFKEDIVFEELSGLTKISVPINYIGEDTFESVVIRFFEEDELGNIIQLGSDHVIYDFEPYSFELISVEWIPTPFRNIIVSIDPDNNVLETDENNNVARTYGGGYLPVVGHFYNRYGVRWTQNNILTIGTFITGVTVTNTLSVKILDNDGDDDVVRVVFKINNVHEYVATKKPSGLWEVKINMGGLNFGINSLVIEASDGWGLKSDPLTVRIKTIGLPDWVPTWVKNQIMSYLSWKGTTETYTLLFEIPGTIDLTTSKNVPGGVPGMGGARNFIDYWIKIRFVYHTNGQFDIRGTGGGTLIIFGVPFDLYVNIVLTLNSDLSFNSADIFFRLGFPNISLRGRIPLWVVDISFG</sequence>
<dbReference type="Gene3D" id="2.60.40.10">
    <property type="entry name" value="Immunoglobulins"/>
    <property type="match status" value="1"/>
</dbReference>
<dbReference type="InterPro" id="IPR013783">
    <property type="entry name" value="Ig-like_fold"/>
</dbReference>
<dbReference type="SUPFAM" id="SSF51126">
    <property type="entry name" value="Pectin lyase-like"/>
    <property type="match status" value="1"/>
</dbReference>
<proteinExistence type="predicted"/>
<dbReference type="Pfam" id="PF05048">
    <property type="entry name" value="NosD"/>
    <property type="match status" value="1"/>
</dbReference>
<evidence type="ECO:0000259" key="1">
    <source>
        <dbReference type="Pfam" id="PF05048"/>
    </source>
</evidence>
<dbReference type="InterPro" id="IPR011050">
    <property type="entry name" value="Pectin_lyase_fold/virulence"/>
</dbReference>
<name>X0T1D9_9ZZZZ</name>
<evidence type="ECO:0000313" key="2">
    <source>
        <dbReference type="EMBL" id="GAF81176.1"/>
    </source>
</evidence>
<dbReference type="InterPro" id="IPR006626">
    <property type="entry name" value="PbH1"/>
</dbReference>
<dbReference type="AlphaFoldDB" id="X0T1D9"/>
<dbReference type="SMART" id="SM00710">
    <property type="entry name" value="PbH1"/>
    <property type="match status" value="4"/>
</dbReference>
<accession>X0T1D9</accession>
<comment type="caution">
    <text evidence="2">The sequence shown here is derived from an EMBL/GenBank/DDBJ whole genome shotgun (WGS) entry which is preliminary data.</text>
</comment>
<gene>
    <name evidence="2" type="ORF">S01H1_03926</name>
</gene>
<dbReference type="InterPro" id="IPR007742">
    <property type="entry name" value="NosD_dom"/>
</dbReference>
<reference evidence="2" key="1">
    <citation type="journal article" date="2014" name="Front. Microbiol.">
        <title>High frequency of phylogenetically diverse reductive dehalogenase-homologous genes in deep subseafloor sedimentary metagenomes.</title>
        <authorList>
            <person name="Kawai M."/>
            <person name="Futagami T."/>
            <person name="Toyoda A."/>
            <person name="Takaki Y."/>
            <person name="Nishi S."/>
            <person name="Hori S."/>
            <person name="Arai W."/>
            <person name="Tsubouchi T."/>
            <person name="Morono Y."/>
            <person name="Uchiyama I."/>
            <person name="Ito T."/>
            <person name="Fujiyama A."/>
            <person name="Inagaki F."/>
            <person name="Takami H."/>
        </authorList>
    </citation>
    <scope>NUCLEOTIDE SEQUENCE</scope>
    <source>
        <strain evidence="2">Expedition CK06-06</strain>
    </source>
</reference>
<dbReference type="Gene3D" id="2.160.20.10">
    <property type="entry name" value="Single-stranded right-handed beta-helix, Pectin lyase-like"/>
    <property type="match status" value="1"/>
</dbReference>
<feature type="non-terminal residue" evidence="2">
    <location>
        <position position="514"/>
    </location>
</feature>
<feature type="domain" description="Periplasmic copper-binding protein NosD beta helix" evidence="1">
    <location>
        <begin position="1"/>
        <end position="126"/>
    </location>
</feature>
<protein>
    <recommendedName>
        <fullName evidence="1">Periplasmic copper-binding protein NosD beta helix domain-containing protein</fullName>
    </recommendedName>
</protein>
<feature type="non-terminal residue" evidence="2">
    <location>
        <position position="1"/>
    </location>
</feature>